<accession>A0A0A9A6S7</accession>
<sequence>MSSNICKIKTMCYYFEHFNTYFPLF</sequence>
<evidence type="ECO:0000313" key="1">
    <source>
        <dbReference type="EMBL" id="JAD47399.1"/>
    </source>
</evidence>
<protein>
    <submittedName>
        <fullName evidence="1">Uncharacterized protein</fullName>
    </submittedName>
</protein>
<proteinExistence type="predicted"/>
<organism evidence="1">
    <name type="scientific">Arundo donax</name>
    <name type="common">Giant reed</name>
    <name type="synonym">Donax arundinaceus</name>
    <dbReference type="NCBI Taxonomy" id="35708"/>
    <lineage>
        <taxon>Eukaryota</taxon>
        <taxon>Viridiplantae</taxon>
        <taxon>Streptophyta</taxon>
        <taxon>Embryophyta</taxon>
        <taxon>Tracheophyta</taxon>
        <taxon>Spermatophyta</taxon>
        <taxon>Magnoliopsida</taxon>
        <taxon>Liliopsida</taxon>
        <taxon>Poales</taxon>
        <taxon>Poaceae</taxon>
        <taxon>PACMAD clade</taxon>
        <taxon>Arundinoideae</taxon>
        <taxon>Arundineae</taxon>
        <taxon>Arundo</taxon>
    </lineage>
</organism>
<reference evidence="1" key="1">
    <citation type="submission" date="2014-09" db="EMBL/GenBank/DDBJ databases">
        <authorList>
            <person name="Magalhaes I.L.F."/>
            <person name="Oliveira U."/>
            <person name="Santos F.R."/>
            <person name="Vidigal T.H.D.A."/>
            <person name="Brescovit A.D."/>
            <person name="Santos A.J."/>
        </authorList>
    </citation>
    <scope>NUCLEOTIDE SEQUENCE</scope>
    <source>
        <tissue evidence="1">Shoot tissue taken approximately 20 cm above the soil surface</tissue>
    </source>
</reference>
<dbReference type="EMBL" id="GBRH01250496">
    <property type="protein sequence ID" value="JAD47399.1"/>
    <property type="molecule type" value="Transcribed_RNA"/>
</dbReference>
<name>A0A0A9A6S7_ARUDO</name>
<dbReference type="AlphaFoldDB" id="A0A0A9A6S7"/>
<reference evidence="1" key="2">
    <citation type="journal article" date="2015" name="Data Brief">
        <title>Shoot transcriptome of the giant reed, Arundo donax.</title>
        <authorList>
            <person name="Barrero R.A."/>
            <person name="Guerrero F.D."/>
            <person name="Moolhuijzen P."/>
            <person name="Goolsby J.A."/>
            <person name="Tidwell J."/>
            <person name="Bellgard S.E."/>
            <person name="Bellgard M.I."/>
        </authorList>
    </citation>
    <scope>NUCLEOTIDE SEQUENCE</scope>
    <source>
        <tissue evidence="1">Shoot tissue taken approximately 20 cm above the soil surface</tissue>
    </source>
</reference>